<comment type="similarity">
    <text evidence="3 11">Belongs to the ferredoxin--NADP reductase type 1 family.</text>
</comment>
<dbReference type="KEGG" id="vde:111249722"/>
<dbReference type="Gene3D" id="3.40.50.720">
    <property type="entry name" value="NAD(P)-binding Rossmann-like Domain"/>
    <property type="match status" value="1"/>
</dbReference>
<dbReference type="GO" id="GO:0008203">
    <property type="term" value="P:cholesterol metabolic process"/>
    <property type="evidence" value="ECO:0007669"/>
    <property type="project" value="UniProtKB-UniPathway"/>
</dbReference>
<dbReference type="InterPro" id="IPR021163">
    <property type="entry name" value="Ferredox_Rdtase_adrenod"/>
</dbReference>
<evidence type="ECO:0000256" key="3">
    <source>
        <dbReference type="ARBA" id="ARBA00008312"/>
    </source>
</evidence>
<dbReference type="RefSeq" id="XP_022659704.1">
    <property type="nucleotide sequence ID" value="XM_022803969.1"/>
</dbReference>
<evidence type="ECO:0000256" key="10">
    <source>
        <dbReference type="ARBA" id="ARBA00048933"/>
    </source>
</evidence>
<dbReference type="PANTHER" id="PTHR48467">
    <property type="entry name" value="GLUTAMATE SYNTHASE 1 [NADH], CHLOROPLASTIC-LIKE"/>
    <property type="match status" value="1"/>
</dbReference>
<dbReference type="Pfam" id="PF07992">
    <property type="entry name" value="Pyr_redox_2"/>
    <property type="match status" value="1"/>
</dbReference>
<dbReference type="InParanoid" id="A0A7M7K0U1"/>
<dbReference type="PRINTS" id="PR00419">
    <property type="entry name" value="ADXRDTASE"/>
</dbReference>
<feature type="binding site" evidence="12">
    <location>
        <position position="131"/>
    </location>
    <ligand>
        <name>FAD</name>
        <dbReference type="ChEBI" id="CHEBI:57692"/>
    </ligand>
</feature>
<dbReference type="EnsemblMetazoa" id="XM_022803971">
    <property type="protein sequence ID" value="XP_022659706"/>
    <property type="gene ID" value="LOC111249722"/>
</dbReference>
<protein>
    <recommendedName>
        <fullName evidence="5 11">NADPH:adrenodoxin oxidoreductase, mitochondrial</fullName>
        <ecNumber evidence="4 11">1.18.1.6</ecNumber>
    </recommendedName>
</protein>
<dbReference type="GO" id="GO:0005739">
    <property type="term" value="C:mitochondrion"/>
    <property type="evidence" value="ECO:0007669"/>
    <property type="project" value="UniProtKB-SubCell"/>
</dbReference>
<evidence type="ECO:0000256" key="11">
    <source>
        <dbReference type="PIRNR" id="PIRNR000362"/>
    </source>
</evidence>
<dbReference type="PIRSF" id="PIRSF000362">
    <property type="entry name" value="FNR"/>
    <property type="match status" value="1"/>
</dbReference>
<dbReference type="InterPro" id="IPR023753">
    <property type="entry name" value="FAD/NAD-binding_dom"/>
</dbReference>
<comment type="pathway">
    <text evidence="2">Steroid metabolism; cholesterol metabolism.</text>
</comment>
<keyword evidence="6 11" id="KW-0285">Flavoprotein</keyword>
<dbReference type="InterPro" id="IPR055275">
    <property type="entry name" value="Ferredox_Rdtase"/>
</dbReference>
<reference evidence="15" key="1">
    <citation type="submission" date="2021-01" db="UniProtKB">
        <authorList>
            <consortium name="EnsemblMetazoa"/>
        </authorList>
    </citation>
    <scope>IDENTIFICATION</scope>
</reference>
<feature type="binding site" evidence="12">
    <location>
        <position position="87"/>
    </location>
    <ligand>
        <name>FAD</name>
        <dbReference type="ChEBI" id="CHEBI:57692"/>
    </ligand>
</feature>
<dbReference type="Gene3D" id="3.50.50.60">
    <property type="entry name" value="FAD/NAD(P)-binding domain"/>
    <property type="match status" value="1"/>
</dbReference>
<feature type="binding site" evidence="12">
    <location>
        <position position="67"/>
    </location>
    <ligand>
        <name>FAD</name>
        <dbReference type="ChEBI" id="CHEBI:57692"/>
    </ligand>
</feature>
<dbReference type="PANTHER" id="PTHR48467:SF1">
    <property type="entry name" value="GLUTAMATE SYNTHASE 1 [NADH], CHLOROPLASTIC-LIKE"/>
    <property type="match status" value="1"/>
</dbReference>
<keyword evidence="8 11" id="KW-0521">NADP</keyword>
<feature type="binding site" evidence="13">
    <location>
        <position position="419"/>
    </location>
    <ligand>
        <name>NADP(+)</name>
        <dbReference type="ChEBI" id="CHEBI:58349"/>
    </ligand>
</feature>
<organism evidence="15 16">
    <name type="scientific">Varroa destructor</name>
    <name type="common">Honeybee mite</name>
    <dbReference type="NCBI Taxonomy" id="109461"/>
    <lineage>
        <taxon>Eukaryota</taxon>
        <taxon>Metazoa</taxon>
        <taxon>Ecdysozoa</taxon>
        <taxon>Arthropoda</taxon>
        <taxon>Chelicerata</taxon>
        <taxon>Arachnida</taxon>
        <taxon>Acari</taxon>
        <taxon>Parasitiformes</taxon>
        <taxon>Mesostigmata</taxon>
        <taxon>Gamasina</taxon>
        <taxon>Dermanyssoidea</taxon>
        <taxon>Varroidae</taxon>
        <taxon>Varroa</taxon>
    </lineage>
</organism>
<feature type="binding site" evidence="12">
    <location>
        <position position="95"/>
    </location>
    <ligand>
        <name>FAD</name>
        <dbReference type="ChEBI" id="CHEBI:57692"/>
    </ligand>
</feature>
<feature type="binding site" evidence="13">
    <location>
        <position position="259"/>
    </location>
    <ligand>
        <name>NADP(+)</name>
        <dbReference type="ChEBI" id="CHEBI:58349"/>
    </ligand>
</feature>
<evidence type="ECO:0000256" key="2">
    <source>
        <dbReference type="ARBA" id="ARBA00004731"/>
    </source>
</evidence>
<dbReference type="CTD" id="36203"/>
<keyword evidence="16" id="KW-1185">Reference proteome</keyword>
<evidence type="ECO:0000256" key="13">
    <source>
        <dbReference type="PIRSR" id="PIRSR000362-2"/>
    </source>
</evidence>
<dbReference type="EnsemblMetazoa" id="XM_022803969">
    <property type="protein sequence ID" value="XP_022659704"/>
    <property type="gene ID" value="LOC111249722"/>
</dbReference>
<comment type="cofactor">
    <cofactor evidence="1 11 12">
        <name>FAD</name>
        <dbReference type="ChEBI" id="CHEBI:57692"/>
    </cofactor>
</comment>
<dbReference type="FunCoup" id="A0A7M7K0U1">
    <property type="interactions" value="1407"/>
</dbReference>
<evidence type="ECO:0000313" key="15">
    <source>
        <dbReference type="EnsemblMetazoa" id="XP_022659704"/>
    </source>
</evidence>
<feature type="binding site" evidence="13">
    <location>
        <begin position="203"/>
        <end position="206"/>
    </location>
    <ligand>
        <name>NADP(+)</name>
        <dbReference type="ChEBI" id="CHEBI:58349"/>
    </ligand>
</feature>
<evidence type="ECO:0000256" key="6">
    <source>
        <dbReference type="ARBA" id="ARBA00022630"/>
    </source>
</evidence>
<evidence type="ECO:0000256" key="8">
    <source>
        <dbReference type="ARBA" id="ARBA00022857"/>
    </source>
</evidence>
<dbReference type="EC" id="1.18.1.6" evidence="4 11"/>
<dbReference type="Proteomes" id="UP000594260">
    <property type="component" value="Unplaced"/>
</dbReference>
<feature type="binding site" evidence="12">
    <location>
        <begin position="419"/>
        <end position="421"/>
    </location>
    <ligand>
        <name>FAD</name>
        <dbReference type="ChEBI" id="CHEBI:57692"/>
    </ligand>
</feature>
<keyword evidence="11" id="KW-0496">Mitochondrion</keyword>
<comment type="subcellular location">
    <subcellularLocation>
        <location evidence="11">Mitochondrion</location>
    </subcellularLocation>
</comment>
<dbReference type="InterPro" id="IPR036188">
    <property type="entry name" value="FAD/NAD-bd_sf"/>
</dbReference>
<evidence type="ECO:0000259" key="14">
    <source>
        <dbReference type="Pfam" id="PF07992"/>
    </source>
</evidence>
<dbReference type="OrthoDB" id="333024at2759"/>
<dbReference type="GeneID" id="111249722"/>
<dbReference type="OMA" id="RFNFIGN"/>
<evidence type="ECO:0000256" key="1">
    <source>
        <dbReference type="ARBA" id="ARBA00001974"/>
    </source>
</evidence>
<dbReference type="SUPFAM" id="SSF51971">
    <property type="entry name" value="Nucleotide-binding domain"/>
    <property type="match status" value="1"/>
</dbReference>
<dbReference type="RefSeq" id="XP_022659706.1">
    <property type="nucleotide sequence ID" value="XM_022803971.1"/>
</dbReference>
<dbReference type="GO" id="GO:0016491">
    <property type="term" value="F:oxidoreductase activity"/>
    <property type="evidence" value="ECO:0007669"/>
    <property type="project" value="UniProtKB-KW"/>
</dbReference>
<sequence length="507" mass="55549">MLFRRSFVVRSVGGTFGGYHKGPSLVVMPSQAAIALSISSSNHQQSLAKSITTQANIKVCVIGAGAAGFYTAQHILKSPNTVVDIYESLPVPFGLVRYGVAPDHPEVKNCINTFTQVAKNPRCNYFGNVKLGADVGLREFREAYHAVVLTYGADNERQLNVPGEKLKNVISARQLVNWYNGHPSRITSTDISLETEHCVVIGHGNVALDIARILLSPLDKIKATDITEEALEALSHSRVKRVTLIGRRGPMQVAFTIKEFRELIKLPQTLPYLHREDFKGIDTSKLERPRKRLTELMLKTLNEQRTSSLDGCPKTKVCELKFFRSPLEFIEDLRAEGCVGSILLSINKLEDGGRIAVPTGMEEILPTGLVLKSVGYSSSCPDDAIPFDGRKGIIANEAGRVTGLPGVYCSGWVKTGPIGVIVSTMNSSFETGSNLLSDINKGAIDGTVSKPGRNFIVNDILKKKGVRHVTFDQWERIAAYEAEMGAKKNKLADKVLSVQKMLEIAWS</sequence>
<proteinExistence type="inferred from homology"/>
<keyword evidence="7 11" id="KW-0274">FAD</keyword>
<feature type="binding site" evidence="12">
    <location>
        <position position="412"/>
    </location>
    <ligand>
        <name>FAD</name>
        <dbReference type="ChEBI" id="CHEBI:57692"/>
    </ligand>
</feature>
<evidence type="ECO:0000256" key="12">
    <source>
        <dbReference type="PIRSR" id="PIRSR000362-1"/>
    </source>
</evidence>
<evidence type="ECO:0000256" key="4">
    <source>
        <dbReference type="ARBA" id="ARBA00013219"/>
    </source>
</evidence>
<accession>A0A7M7K0U1</accession>
<feature type="domain" description="FAD/NAD(P)-binding" evidence="14">
    <location>
        <begin position="58"/>
        <end position="216"/>
    </location>
</feature>
<feature type="binding site" evidence="13">
    <location>
        <begin position="247"/>
        <end position="248"/>
    </location>
    <ligand>
        <name>NADP(+)</name>
        <dbReference type="ChEBI" id="CHEBI:58349"/>
    </ligand>
</feature>
<evidence type="ECO:0000256" key="9">
    <source>
        <dbReference type="ARBA" id="ARBA00023002"/>
    </source>
</evidence>
<name>A0A7M7K0U1_VARDE</name>
<dbReference type="UniPathway" id="UPA00296"/>
<keyword evidence="9 11" id="KW-0560">Oxidoreductase</keyword>
<dbReference type="AlphaFoldDB" id="A0A7M7K0U1"/>
<evidence type="ECO:0000256" key="7">
    <source>
        <dbReference type="ARBA" id="ARBA00022827"/>
    </source>
</evidence>
<evidence type="ECO:0000256" key="5">
    <source>
        <dbReference type="ARBA" id="ARBA00016287"/>
    </source>
</evidence>
<evidence type="ECO:0000313" key="16">
    <source>
        <dbReference type="Proteomes" id="UP000594260"/>
    </source>
</evidence>
<comment type="catalytic activity">
    <reaction evidence="10 11">
        <text>2 reduced [adrenodoxin] + NADP(+) + H(+) = 2 oxidized [adrenodoxin] + NADPH</text>
        <dbReference type="Rhea" id="RHEA:42312"/>
        <dbReference type="Rhea" id="RHEA-COMP:9998"/>
        <dbReference type="Rhea" id="RHEA-COMP:9999"/>
        <dbReference type="ChEBI" id="CHEBI:15378"/>
        <dbReference type="ChEBI" id="CHEBI:33737"/>
        <dbReference type="ChEBI" id="CHEBI:33738"/>
        <dbReference type="ChEBI" id="CHEBI:57783"/>
        <dbReference type="ChEBI" id="CHEBI:58349"/>
        <dbReference type="EC" id="1.18.1.6"/>
    </reaction>
</comment>